<comment type="caution">
    <text evidence="2">The sequence shown here is derived from an EMBL/GenBank/DDBJ whole genome shotgun (WGS) entry which is preliminary data.</text>
</comment>
<dbReference type="InterPro" id="IPR017451">
    <property type="entry name" value="F-box-assoc_interact_dom"/>
</dbReference>
<dbReference type="PANTHER" id="PTHR31111">
    <property type="entry name" value="BNAA05G37150D PROTEIN-RELATED"/>
    <property type="match status" value="1"/>
</dbReference>
<protein>
    <recommendedName>
        <fullName evidence="1">F-box domain-containing protein</fullName>
    </recommendedName>
</protein>
<gene>
    <name evidence="2" type="ORF">POM88_042832</name>
</gene>
<dbReference type="Proteomes" id="UP001237642">
    <property type="component" value="Unassembled WGS sequence"/>
</dbReference>
<reference evidence="2" key="2">
    <citation type="submission" date="2023-05" db="EMBL/GenBank/DDBJ databases">
        <authorList>
            <person name="Schelkunov M.I."/>
        </authorList>
    </citation>
    <scope>NUCLEOTIDE SEQUENCE</scope>
    <source>
        <strain evidence="2">Hsosn_3</strain>
        <tissue evidence="2">Leaf</tissue>
    </source>
</reference>
<dbReference type="Pfam" id="PF00646">
    <property type="entry name" value="F-box"/>
    <property type="match status" value="1"/>
</dbReference>
<evidence type="ECO:0000313" key="3">
    <source>
        <dbReference type="Proteomes" id="UP001237642"/>
    </source>
</evidence>
<evidence type="ECO:0000259" key="1">
    <source>
        <dbReference type="SMART" id="SM00256"/>
    </source>
</evidence>
<name>A0AAD8HIL5_9APIA</name>
<dbReference type="Gene3D" id="1.20.1280.50">
    <property type="match status" value="1"/>
</dbReference>
<sequence length="389" mass="45236">MKKQSSDLVTEAEFFFPEEIVSEILSWLAVKYLTRYKSVCKLWYAIINSKQFADMHAKHDGCRSFCYINSESFDFNSEIEKIRLECTPVGFCLVERLSFTASDNMPSAATYRIINPSTKRVLDLPHDPNKRVHSMTLFQNSSTNSYYVFSIYIDEKAEPKYELLDLGGQSNDPCPNENLSWKTFSISEIAKILLGRQHIVLFLENKDILYFLVLGMVGLSNPKIICFDLVKQQTCTTLKVPDQSLFLNSTNVRFSNWRGNPAVSFVLEEKVNIWVLEDYKKQKWADMIQIPLPFTKEYSSWNEPDSYKYCNDREILLRYGMELPCWIYVPELKQWCKIPSLPRRTPATLVSVKGMQPAGEEKRTTKRRGSIFGLGGLLSWFNSLYYMYY</sequence>
<dbReference type="InterPro" id="IPR001810">
    <property type="entry name" value="F-box_dom"/>
</dbReference>
<dbReference type="InterPro" id="IPR036047">
    <property type="entry name" value="F-box-like_dom_sf"/>
</dbReference>
<dbReference type="EMBL" id="JAUIZM010000009">
    <property type="protein sequence ID" value="KAK1367271.1"/>
    <property type="molecule type" value="Genomic_DNA"/>
</dbReference>
<dbReference type="AlphaFoldDB" id="A0AAD8HIL5"/>
<reference evidence="2" key="1">
    <citation type="submission" date="2023-02" db="EMBL/GenBank/DDBJ databases">
        <title>Genome of toxic invasive species Heracleum sosnowskyi carries increased number of genes despite the absence of recent whole-genome duplications.</title>
        <authorList>
            <person name="Schelkunov M."/>
            <person name="Shtratnikova V."/>
            <person name="Makarenko M."/>
            <person name="Klepikova A."/>
            <person name="Omelchenko D."/>
            <person name="Novikova G."/>
            <person name="Obukhova E."/>
            <person name="Bogdanov V."/>
            <person name="Penin A."/>
            <person name="Logacheva M."/>
        </authorList>
    </citation>
    <scope>NUCLEOTIDE SEQUENCE</scope>
    <source>
        <strain evidence="2">Hsosn_3</strain>
        <tissue evidence="2">Leaf</tissue>
    </source>
</reference>
<feature type="domain" description="F-box" evidence="1">
    <location>
        <begin position="16"/>
        <end position="59"/>
    </location>
</feature>
<keyword evidence="3" id="KW-1185">Reference proteome</keyword>
<accession>A0AAD8HIL5</accession>
<dbReference type="InterPro" id="IPR013187">
    <property type="entry name" value="F-box-assoc_dom_typ3"/>
</dbReference>
<evidence type="ECO:0000313" key="2">
    <source>
        <dbReference type="EMBL" id="KAK1367271.1"/>
    </source>
</evidence>
<dbReference type="SUPFAM" id="SSF81383">
    <property type="entry name" value="F-box domain"/>
    <property type="match status" value="1"/>
</dbReference>
<dbReference type="Pfam" id="PF08268">
    <property type="entry name" value="FBA_3"/>
    <property type="match status" value="1"/>
</dbReference>
<dbReference type="PANTHER" id="PTHR31111:SF125">
    <property type="entry name" value="F-BOX PROTEIN CPR30-LIKE"/>
    <property type="match status" value="1"/>
</dbReference>
<dbReference type="NCBIfam" id="TIGR01640">
    <property type="entry name" value="F_box_assoc_1"/>
    <property type="match status" value="1"/>
</dbReference>
<dbReference type="SMART" id="SM00256">
    <property type="entry name" value="FBOX"/>
    <property type="match status" value="1"/>
</dbReference>
<organism evidence="2 3">
    <name type="scientific">Heracleum sosnowskyi</name>
    <dbReference type="NCBI Taxonomy" id="360622"/>
    <lineage>
        <taxon>Eukaryota</taxon>
        <taxon>Viridiplantae</taxon>
        <taxon>Streptophyta</taxon>
        <taxon>Embryophyta</taxon>
        <taxon>Tracheophyta</taxon>
        <taxon>Spermatophyta</taxon>
        <taxon>Magnoliopsida</taxon>
        <taxon>eudicotyledons</taxon>
        <taxon>Gunneridae</taxon>
        <taxon>Pentapetalae</taxon>
        <taxon>asterids</taxon>
        <taxon>campanulids</taxon>
        <taxon>Apiales</taxon>
        <taxon>Apiaceae</taxon>
        <taxon>Apioideae</taxon>
        <taxon>apioid superclade</taxon>
        <taxon>Tordylieae</taxon>
        <taxon>Tordyliinae</taxon>
        <taxon>Heracleum</taxon>
    </lineage>
</organism>
<proteinExistence type="predicted"/>